<dbReference type="PANTHER" id="PTHR12131:SF1">
    <property type="entry name" value="ATP-DEPENDENT RNA HELICASE SUPV3L1, MITOCHONDRIAL-RELATED"/>
    <property type="match status" value="1"/>
</dbReference>
<evidence type="ECO:0000259" key="7">
    <source>
        <dbReference type="PROSITE" id="PS51194"/>
    </source>
</evidence>
<dbReference type="Gene3D" id="1.10.3380.30">
    <property type="match status" value="1"/>
</dbReference>
<evidence type="ECO:0008006" key="10">
    <source>
        <dbReference type="Google" id="ProtNLM"/>
    </source>
</evidence>
<feature type="compositionally biased region" description="Low complexity" evidence="5">
    <location>
        <begin position="1061"/>
        <end position="1083"/>
    </location>
</feature>
<gene>
    <name evidence="8" type="ORF">PCOR1329_LOCUS59818</name>
</gene>
<keyword evidence="9" id="KW-1185">Reference proteome</keyword>
<feature type="compositionally biased region" description="Basic residues" evidence="5">
    <location>
        <begin position="240"/>
        <end position="269"/>
    </location>
</feature>
<feature type="region of interest" description="Disordered" evidence="5">
    <location>
        <begin position="213"/>
        <end position="394"/>
    </location>
</feature>
<evidence type="ECO:0000256" key="4">
    <source>
        <dbReference type="ARBA" id="ARBA00022840"/>
    </source>
</evidence>
<dbReference type="Gene3D" id="3.40.50.300">
    <property type="entry name" value="P-loop containing nucleotide triphosphate hydrolases"/>
    <property type="match status" value="2"/>
</dbReference>
<dbReference type="SMART" id="SM00487">
    <property type="entry name" value="DEXDc"/>
    <property type="match status" value="1"/>
</dbReference>
<dbReference type="PROSITE" id="PS51194">
    <property type="entry name" value="HELICASE_CTER"/>
    <property type="match status" value="1"/>
</dbReference>
<feature type="compositionally biased region" description="Low complexity" evidence="5">
    <location>
        <begin position="1092"/>
        <end position="1109"/>
    </location>
</feature>
<dbReference type="InterPro" id="IPR027417">
    <property type="entry name" value="P-loop_NTPase"/>
</dbReference>
<feature type="domain" description="Helicase C-terminal" evidence="7">
    <location>
        <begin position="377"/>
        <end position="537"/>
    </location>
</feature>
<keyword evidence="2" id="KW-0378">Hydrolase</keyword>
<dbReference type="PANTHER" id="PTHR12131">
    <property type="entry name" value="ATP-DEPENDENT RNA AND DNA HELICASE"/>
    <property type="match status" value="1"/>
</dbReference>
<dbReference type="Pfam" id="PF00270">
    <property type="entry name" value="DEAD"/>
    <property type="match status" value="1"/>
</dbReference>
<dbReference type="InterPro" id="IPR011545">
    <property type="entry name" value="DEAD/DEAH_box_helicase_dom"/>
</dbReference>
<evidence type="ECO:0000313" key="8">
    <source>
        <dbReference type="EMBL" id="CAK0875080.1"/>
    </source>
</evidence>
<organism evidence="8 9">
    <name type="scientific">Prorocentrum cordatum</name>
    <dbReference type="NCBI Taxonomy" id="2364126"/>
    <lineage>
        <taxon>Eukaryota</taxon>
        <taxon>Sar</taxon>
        <taxon>Alveolata</taxon>
        <taxon>Dinophyceae</taxon>
        <taxon>Prorocentrales</taxon>
        <taxon>Prorocentraceae</taxon>
        <taxon>Prorocentrum</taxon>
    </lineage>
</organism>
<feature type="compositionally biased region" description="Low complexity" evidence="5">
    <location>
        <begin position="302"/>
        <end position="328"/>
    </location>
</feature>
<evidence type="ECO:0000259" key="6">
    <source>
        <dbReference type="PROSITE" id="PS51192"/>
    </source>
</evidence>
<feature type="region of interest" description="Disordered" evidence="5">
    <location>
        <begin position="41"/>
        <end position="65"/>
    </location>
</feature>
<dbReference type="SUPFAM" id="SSF52540">
    <property type="entry name" value="P-loop containing nucleoside triphosphate hydrolases"/>
    <property type="match status" value="1"/>
</dbReference>
<dbReference type="EMBL" id="CAUYUJ010017471">
    <property type="protein sequence ID" value="CAK0875080.1"/>
    <property type="molecule type" value="Genomic_DNA"/>
</dbReference>
<feature type="compositionally biased region" description="Basic residues" evidence="5">
    <location>
        <begin position="1044"/>
        <end position="1060"/>
    </location>
</feature>
<dbReference type="InterPro" id="IPR001650">
    <property type="entry name" value="Helicase_C-like"/>
</dbReference>
<feature type="region of interest" description="Disordered" evidence="5">
    <location>
        <begin position="973"/>
        <end position="1109"/>
    </location>
</feature>
<keyword evidence="3" id="KW-0347">Helicase</keyword>
<accession>A0ABN9VPZ3</accession>
<keyword evidence="4" id="KW-0067">ATP-binding</keyword>
<proteinExistence type="predicted"/>
<dbReference type="Pfam" id="PF08148">
    <property type="entry name" value="DSHCT"/>
    <property type="match status" value="1"/>
</dbReference>
<evidence type="ECO:0000256" key="2">
    <source>
        <dbReference type="ARBA" id="ARBA00022801"/>
    </source>
</evidence>
<dbReference type="PROSITE" id="PS51192">
    <property type="entry name" value="HELICASE_ATP_BIND_1"/>
    <property type="match status" value="1"/>
</dbReference>
<reference evidence="8" key="1">
    <citation type="submission" date="2023-10" db="EMBL/GenBank/DDBJ databases">
        <authorList>
            <person name="Chen Y."/>
            <person name="Shah S."/>
            <person name="Dougan E. K."/>
            <person name="Thang M."/>
            <person name="Chan C."/>
        </authorList>
    </citation>
    <scope>NUCLEOTIDE SEQUENCE [LARGE SCALE GENOMIC DNA]</scope>
</reference>
<evidence type="ECO:0000256" key="3">
    <source>
        <dbReference type="ARBA" id="ARBA00022806"/>
    </source>
</evidence>
<feature type="compositionally biased region" description="Low complexity" evidence="5">
    <location>
        <begin position="227"/>
        <end position="237"/>
    </location>
</feature>
<name>A0ABN9VPZ3_9DINO</name>
<feature type="domain" description="Helicase ATP-binding" evidence="6">
    <location>
        <begin position="69"/>
        <end position="227"/>
    </location>
</feature>
<feature type="compositionally biased region" description="Basic residues" evidence="5">
    <location>
        <begin position="992"/>
        <end position="1021"/>
    </location>
</feature>
<evidence type="ECO:0000256" key="1">
    <source>
        <dbReference type="ARBA" id="ARBA00022741"/>
    </source>
</evidence>
<dbReference type="SMART" id="SM00490">
    <property type="entry name" value="HELICc"/>
    <property type="match status" value="1"/>
</dbReference>
<dbReference type="InterPro" id="IPR050699">
    <property type="entry name" value="RNA-DNA_Helicase"/>
</dbReference>
<evidence type="ECO:0000256" key="5">
    <source>
        <dbReference type="SAM" id="MobiDB-lite"/>
    </source>
</evidence>
<feature type="compositionally biased region" description="Basic and acidic residues" evidence="5">
    <location>
        <begin position="362"/>
        <end position="377"/>
    </location>
</feature>
<evidence type="ECO:0000313" key="9">
    <source>
        <dbReference type="Proteomes" id="UP001189429"/>
    </source>
</evidence>
<feature type="compositionally biased region" description="Low complexity" evidence="5">
    <location>
        <begin position="273"/>
        <end position="290"/>
    </location>
</feature>
<comment type="caution">
    <text evidence="8">The sequence shown here is derived from an EMBL/GenBank/DDBJ whole genome shotgun (WGS) entry which is preliminary data.</text>
</comment>
<dbReference type="Pfam" id="PF00271">
    <property type="entry name" value="Helicase_C"/>
    <property type="match status" value="1"/>
</dbReference>
<dbReference type="Proteomes" id="UP001189429">
    <property type="component" value="Unassembled WGS sequence"/>
</dbReference>
<feature type="compositionally biased region" description="Basic and acidic residues" evidence="5">
    <location>
        <begin position="329"/>
        <end position="348"/>
    </location>
</feature>
<dbReference type="SMART" id="SM01142">
    <property type="entry name" value="DSHCT"/>
    <property type="match status" value="1"/>
</dbReference>
<dbReference type="InterPro" id="IPR014001">
    <property type="entry name" value="Helicase_ATP-bd"/>
</dbReference>
<protein>
    <recommendedName>
        <fullName evidence="10">RNA helicase</fullName>
    </recommendedName>
</protein>
<keyword evidence="1" id="KW-0547">Nucleotide-binding</keyword>
<feature type="compositionally biased region" description="Basic residues" evidence="5">
    <location>
        <begin position="291"/>
        <end position="301"/>
    </location>
</feature>
<sequence length="1109" mass="119789">MSTAVGRAAAELGFAPVRVTCEVNRPELVHCAVRPQYDPPPRRGGCLAAGGEADSSGVPAGRVPADRTGRAAAESESVVVSAPTSSGKTTVAISALEAALRDPEARAVFCAPIKALSNQMFSEFHRRFPGKVGLMTGDHSISPSSPILVATTEIVRCLLHVDAEFSTRLRTIIFDEVHYLSDSERGPAWEESIVLLAPGVSIVCLSATIRRRERPGQGQARAHGPEARAASPSAALRLPDRRRPRRRAAAPRGPRRRRQGGPRRHRRGGLGRAGVAQAVPGGRSAGCTGRRAGRARARAQARRLSGAEPGAGAGRRAPAVPAQAPRGPRQAEEDGPSHRVLLPEEGLRQPRPAAPVLGRAGEAGRRERAKSRPDRSQADQGPAALDSRGRQAALRATQVVHGGSEDELLPSGIGVHHGGVVPFAREITEVLFKQGLLDVLFCTETFGMGLNMPARVVVFHFRPRQPLTKFDGQGQRFLTPLEYQQMSGRAGRRQLDTHGTSIVTLDDTFDPNAFAAMLDRPSPPVCSRYEMQASSALRLLKHGPQHMWWFVSQTLLQFEERERERRDCVLLKPLEALKCAMADPAIGLLDSSGHPTQLGLACSACESSDALLMARLLSAGCLQSADPVDLAAYLTAFVLERGGPEAGGAAEERAREHPGLWALKRWCQERKRSRWTAPSAGPAWRGRRTEDDGTVAQRLQERGHLAEAFKATWLNFGTLDDTAVATGLDSGSLARLVRRMDECGRQLTVAMRILGDSAAASGLEAVLGERLRRGLPFCESLYFPEELRGRSDEVLDGLMAAERSGDPWACPHAPGSQVRLDPREVGFSHNTIKRCFQEGDHDLSGVPIRTAAAELLRGERSVEDFCLDLKVVSYNGLWFTLGNRRLATLRLLAMLRQRLDDQRPAEFPFTVASRAEATEWCWESKFTTGTFRGARVIIRETGEVLGQGLLDSLISLDEEDSDWYADQERARRAASGISTTASPRACGSQRIGARRAGRTRRRPRRQGPARATRVLRVRGARPHGEGVPAPRGGPAGPGRQGPLRGRHRRGRPGPRGRLARARAAGCRSGGAASDVGGQLPGARRAGRGRQGQGQVRRGRAPGARAGRGG</sequence>
<dbReference type="InterPro" id="IPR012961">
    <property type="entry name" value="Ski2/MTR4_C"/>
</dbReference>